<dbReference type="SUPFAM" id="SSF51905">
    <property type="entry name" value="FAD/NAD(P)-binding domain"/>
    <property type="match status" value="1"/>
</dbReference>
<keyword evidence="4" id="KW-1185">Reference proteome</keyword>
<evidence type="ECO:0000259" key="2">
    <source>
        <dbReference type="Pfam" id="PF01494"/>
    </source>
</evidence>
<dbReference type="InterPro" id="IPR036188">
    <property type="entry name" value="FAD/NAD-bd_sf"/>
</dbReference>
<feature type="region of interest" description="Disordered" evidence="1">
    <location>
        <begin position="76"/>
        <end position="101"/>
    </location>
</feature>
<reference evidence="3 4" key="1">
    <citation type="submission" date="2023-07" db="EMBL/GenBank/DDBJ databases">
        <title>Sequencing the genomes of 1000 actinobacteria strains.</title>
        <authorList>
            <person name="Klenk H.-P."/>
        </authorList>
    </citation>
    <scope>NUCLEOTIDE SEQUENCE [LARGE SCALE GENOMIC DNA]</scope>
    <source>
        <strain evidence="3 4">DSM 44709</strain>
    </source>
</reference>
<dbReference type="PANTHER" id="PTHR42685">
    <property type="entry name" value="GERANYLGERANYL DIPHOSPHATE REDUCTASE"/>
    <property type="match status" value="1"/>
</dbReference>
<organism evidence="3 4">
    <name type="scientific">Catenuloplanes indicus</name>
    <dbReference type="NCBI Taxonomy" id="137267"/>
    <lineage>
        <taxon>Bacteria</taxon>
        <taxon>Bacillati</taxon>
        <taxon>Actinomycetota</taxon>
        <taxon>Actinomycetes</taxon>
        <taxon>Micromonosporales</taxon>
        <taxon>Micromonosporaceae</taxon>
        <taxon>Catenuloplanes</taxon>
    </lineage>
</organism>
<dbReference type="Pfam" id="PF01494">
    <property type="entry name" value="FAD_binding_3"/>
    <property type="match status" value="1"/>
</dbReference>
<dbReference type="Gene3D" id="3.50.50.60">
    <property type="entry name" value="FAD/NAD(P)-binding domain"/>
    <property type="match status" value="1"/>
</dbReference>
<dbReference type="EMBL" id="JAUSUZ010000001">
    <property type="protein sequence ID" value="MDQ0370931.1"/>
    <property type="molecule type" value="Genomic_DNA"/>
</dbReference>
<dbReference type="GO" id="GO:0071949">
    <property type="term" value="F:FAD binding"/>
    <property type="evidence" value="ECO:0007669"/>
    <property type="project" value="InterPro"/>
</dbReference>
<protein>
    <submittedName>
        <fullName evidence="3">Flavin-dependent dehydrogenase</fullName>
    </submittedName>
</protein>
<sequence length="127" mass="13200">MTARFDVVVVGAGPAGAAAALAARRAGADVLLVDRADFPRDKPCGDGITAHALDVLRDLGVPDPAAGFAPVPALRLRSPQGPHRAAHRPPRALSGAGQNAYRTRQYGVRSAIRSTSAATYRPLCPVR</sequence>
<gene>
    <name evidence="3" type="ORF">J2S42_007600</name>
</gene>
<dbReference type="Proteomes" id="UP001240236">
    <property type="component" value="Unassembled WGS sequence"/>
</dbReference>
<dbReference type="AlphaFoldDB" id="A0AAE3W7H8"/>
<dbReference type="InterPro" id="IPR050407">
    <property type="entry name" value="Geranylgeranyl_reductase"/>
</dbReference>
<feature type="domain" description="FAD-binding" evidence="2">
    <location>
        <begin position="5"/>
        <end position="64"/>
    </location>
</feature>
<evidence type="ECO:0000313" key="3">
    <source>
        <dbReference type="EMBL" id="MDQ0370931.1"/>
    </source>
</evidence>
<name>A0AAE3W7H8_9ACTN</name>
<evidence type="ECO:0000256" key="1">
    <source>
        <dbReference type="SAM" id="MobiDB-lite"/>
    </source>
</evidence>
<proteinExistence type="predicted"/>
<dbReference type="PANTHER" id="PTHR42685:SF22">
    <property type="entry name" value="CONDITIONED MEDIUM FACTOR RECEPTOR 1"/>
    <property type="match status" value="1"/>
</dbReference>
<comment type="caution">
    <text evidence="3">The sequence shown here is derived from an EMBL/GenBank/DDBJ whole genome shotgun (WGS) entry which is preliminary data.</text>
</comment>
<dbReference type="InterPro" id="IPR002938">
    <property type="entry name" value="FAD-bd"/>
</dbReference>
<dbReference type="PRINTS" id="PR00469">
    <property type="entry name" value="PNDRDTASEII"/>
</dbReference>
<accession>A0AAE3W7H8</accession>
<evidence type="ECO:0000313" key="4">
    <source>
        <dbReference type="Proteomes" id="UP001240236"/>
    </source>
</evidence>